<comment type="caution">
    <text evidence="2">The sequence shown here is derived from an EMBL/GenBank/DDBJ whole genome shotgun (WGS) entry which is preliminary data.</text>
</comment>
<gene>
    <name evidence="2" type="ORF">LX80_01635</name>
</gene>
<keyword evidence="1" id="KW-0732">Signal</keyword>
<dbReference type="Proteomes" id="UP000249720">
    <property type="component" value="Unassembled WGS sequence"/>
</dbReference>
<evidence type="ECO:0000313" key="3">
    <source>
        <dbReference type="Proteomes" id="UP000249720"/>
    </source>
</evidence>
<dbReference type="AlphaFoldDB" id="A0A2W7RWQ9"/>
<dbReference type="RefSeq" id="WP_146250430.1">
    <property type="nucleotide sequence ID" value="NZ_QKZV01000004.1"/>
</dbReference>
<reference evidence="2 3" key="1">
    <citation type="submission" date="2018-06" db="EMBL/GenBank/DDBJ databases">
        <title>Genomic Encyclopedia of Archaeal and Bacterial Type Strains, Phase II (KMG-II): from individual species to whole genera.</title>
        <authorList>
            <person name="Goeker M."/>
        </authorList>
    </citation>
    <scope>NUCLEOTIDE SEQUENCE [LARGE SCALE GENOMIC DNA]</scope>
    <source>
        <strain evidence="2 3">DSM 23241</strain>
    </source>
</reference>
<feature type="signal peptide" evidence="1">
    <location>
        <begin position="1"/>
        <end position="18"/>
    </location>
</feature>
<feature type="chain" id="PRO_5015957600" evidence="1">
    <location>
        <begin position="19"/>
        <end position="182"/>
    </location>
</feature>
<proteinExistence type="predicted"/>
<accession>A0A2W7RWQ9</accession>
<dbReference type="OrthoDB" id="671728at2"/>
<evidence type="ECO:0000256" key="1">
    <source>
        <dbReference type="SAM" id="SignalP"/>
    </source>
</evidence>
<dbReference type="EMBL" id="QKZV01000004">
    <property type="protein sequence ID" value="PZX62940.1"/>
    <property type="molecule type" value="Genomic_DNA"/>
</dbReference>
<evidence type="ECO:0000313" key="2">
    <source>
        <dbReference type="EMBL" id="PZX62940.1"/>
    </source>
</evidence>
<keyword evidence="3" id="KW-1185">Reference proteome</keyword>
<sequence>MKYILLLLLCINTLPLLAQNDFVLLKKNGYTIDRFFNGKPITVYTKDKNTYSGFVFFCRDDSIIIHLGYMGLKPTAFGSTIDSIFMGFVTIAVKDIAIIPAKRMTGADVGNLIFKAAVIIGGIAIVNQFNLTVPAIYLAQFGSAVALNFITNYLQPFKNKQPPGYKIGKKFTLEYIHLPPAK</sequence>
<name>A0A2W7RWQ9_9BACT</name>
<protein>
    <submittedName>
        <fullName evidence="2">Uncharacterized protein</fullName>
    </submittedName>
</protein>
<organism evidence="2 3">
    <name type="scientific">Hydrotalea sandarakina</name>
    <dbReference type="NCBI Taxonomy" id="1004304"/>
    <lineage>
        <taxon>Bacteria</taxon>
        <taxon>Pseudomonadati</taxon>
        <taxon>Bacteroidota</taxon>
        <taxon>Chitinophagia</taxon>
        <taxon>Chitinophagales</taxon>
        <taxon>Chitinophagaceae</taxon>
        <taxon>Hydrotalea</taxon>
    </lineage>
</organism>